<comment type="caution">
    <text evidence="2">The sequence shown here is derived from an EMBL/GenBank/DDBJ whole genome shotgun (WGS) entry which is preliminary data.</text>
</comment>
<keyword evidence="3" id="KW-1185">Reference proteome</keyword>
<evidence type="ECO:0000313" key="3">
    <source>
        <dbReference type="Proteomes" id="UP001144205"/>
    </source>
</evidence>
<evidence type="ECO:0000256" key="1">
    <source>
        <dbReference type="SAM" id="MobiDB-lite"/>
    </source>
</evidence>
<name>A0ABQ5LWB5_9RHOB</name>
<gene>
    <name evidence="2" type="ORF">STA1M1_31270</name>
</gene>
<organism evidence="2 3">
    <name type="scientific">Sinisalibacter aestuarii</name>
    <dbReference type="NCBI Taxonomy" id="2949426"/>
    <lineage>
        <taxon>Bacteria</taxon>
        <taxon>Pseudomonadati</taxon>
        <taxon>Pseudomonadota</taxon>
        <taxon>Alphaproteobacteria</taxon>
        <taxon>Rhodobacterales</taxon>
        <taxon>Roseobacteraceae</taxon>
        <taxon>Sinisalibacter</taxon>
    </lineage>
</organism>
<sequence length="164" mass="17601">MPRIGPAVAAKEEDKKNKRQDVLDRLERMGVPIPKDSKLRNWRPSGLDFARDTSVTGSKPGRTPGASRYQGQPSSGPENRGANMSKSTSTPPRETKTAILRKLLSRKAGADLDALQSATGWQPHSVRAAMSGLRKAGYTIDRADPAKTSSGAVYRITSGPESAT</sequence>
<feature type="region of interest" description="Disordered" evidence="1">
    <location>
        <begin position="144"/>
        <end position="164"/>
    </location>
</feature>
<reference evidence="2" key="1">
    <citation type="journal article" date="2023" name="Int. J. Syst. Evol. Microbiol.">
        <title>Sinisalibacter aestuarii sp. nov., isolated from estuarine sediment of the Arakawa River.</title>
        <authorList>
            <person name="Arafat S.T."/>
            <person name="Hirano S."/>
            <person name="Sato A."/>
            <person name="Takeuchi K."/>
            <person name="Yasuda T."/>
            <person name="Terahara T."/>
            <person name="Hamada M."/>
            <person name="Kobayashi T."/>
        </authorList>
    </citation>
    <scope>NUCLEOTIDE SEQUENCE</scope>
    <source>
        <strain evidence="2">B-399</strain>
    </source>
</reference>
<feature type="region of interest" description="Disordered" evidence="1">
    <location>
        <begin position="1"/>
        <end position="98"/>
    </location>
</feature>
<dbReference type="InterPro" id="IPR021880">
    <property type="entry name" value="DUF3489"/>
</dbReference>
<evidence type="ECO:0008006" key="4">
    <source>
        <dbReference type="Google" id="ProtNLM"/>
    </source>
</evidence>
<dbReference type="Pfam" id="PF11994">
    <property type="entry name" value="DUF3489"/>
    <property type="match status" value="1"/>
</dbReference>
<accession>A0ABQ5LWB5</accession>
<feature type="compositionally biased region" description="Basic and acidic residues" evidence="1">
    <location>
        <begin position="10"/>
        <end position="28"/>
    </location>
</feature>
<protein>
    <recommendedName>
        <fullName evidence="4">DUF3489 domain-containing protein</fullName>
    </recommendedName>
</protein>
<proteinExistence type="predicted"/>
<dbReference type="Proteomes" id="UP001144205">
    <property type="component" value="Unassembled WGS sequence"/>
</dbReference>
<dbReference type="EMBL" id="BROH01000010">
    <property type="protein sequence ID" value="GKY89258.1"/>
    <property type="molecule type" value="Genomic_DNA"/>
</dbReference>
<feature type="compositionally biased region" description="Polar residues" evidence="1">
    <location>
        <begin position="69"/>
        <end position="92"/>
    </location>
</feature>
<evidence type="ECO:0000313" key="2">
    <source>
        <dbReference type="EMBL" id="GKY89258.1"/>
    </source>
</evidence>